<protein>
    <recommendedName>
        <fullName evidence="10">1-deoxy-D-xylulose-5-phosphate synthase</fullName>
        <ecNumber evidence="10">2.2.1.7</ecNumber>
    </recommendedName>
    <alternativeName>
        <fullName evidence="10">1-deoxyxylulose-5-phosphate synthase</fullName>
        <shortName evidence="10">DXP synthase</shortName>
        <shortName evidence="10">DXPS</shortName>
    </alternativeName>
</protein>
<gene>
    <name evidence="10 12" type="primary">dxs</name>
    <name evidence="12" type="ORF">CUS_7820</name>
</gene>
<evidence type="ECO:0000259" key="11">
    <source>
        <dbReference type="SMART" id="SM00861"/>
    </source>
</evidence>
<dbReference type="InterPro" id="IPR033248">
    <property type="entry name" value="Transketolase_C"/>
</dbReference>
<organism evidence="12 13">
    <name type="scientific">Ruminococcus albus 8</name>
    <dbReference type="NCBI Taxonomy" id="246199"/>
    <lineage>
        <taxon>Bacteria</taxon>
        <taxon>Bacillati</taxon>
        <taxon>Bacillota</taxon>
        <taxon>Clostridia</taxon>
        <taxon>Eubacteriales</taxon>
        <taxon>Oscillospiraceae</taxon>
        <taxon>Ruminococcus</taxon>
    </lineage>
</organism>
<feature type="binding site" evidence="10">
    <location>
        <position position="178"/>
    </location>
    <ligand>
        <name>Mg(2+)</name>
        <dbReference type="ChEBI" id="CHEBI:18420"/>
    </ligand>
</feature>
<dbReference type="GO" id="GO:0000287">
    <property type="term" value="F:magnesium ion binding"/>
    <property type="evidence" value="ECO:0007669"/>
    <property type="project" value="UniProtKB-UniRule"/>
</dbReference>
<dbReference type="InterPro" id="IPR029061">
    <property type="entry name" value="THDP-binding"/>
</dbReference>
<evidence type="ECO:0000313" key="12">
    <source>
        <dbReference type="EMBL" id="EGC01904.1"/>
    </source>
</evidence>
<evidence type="ECO:0000256" key="3">
    <source>
        <dbReference type="ARBA" id="ARBA00011738"/>
    </source>
</evidence>
<dbReference type="PROSITE" id="PS00801">
    <property type="entry name" value="TRANSKETOLASE_1"/>
    <property type="match status" value="1"/>
</dbReference>
<dbReference type="Pfam" id="PF13292">
    <property type="entry name" value="DXP_synthase_N"/>
    <property type="match status" value="1"/>
</dbReference>
<dbReference type="NCBIfam" id="NF003933">
    <property type="entry name" value="PRK05444.2-2"/>
    <property type="match status" value="1"/>
</dbReference>
<dbReference type="NCBIfam" id="TIGR00204">
    <property type="entry name" value="dxs"/>
    <property type="match status" value="1"/>
</dbReference>
<dbReference type="Pfam" id="PF02780">
    <property type="entry name" value="Transketolase_C"/>
    <property type="match status" value="1"/>
</dbReference>
<dbReference type="Proteomes" id="UP000004259">
    <property type="component" value="Unassembled WGS sequence"/>
</dbReference>
<feature type="binding site" evidence="10">
    <location>
        <position position="369"/>
    </location>
    <ligand>
        <name>thiamine diphosphate</name>
        <dbReference type="ChEBI" id="CHEBI:58937"/>
    </ligand>
</feature>
<dbReference type="InterPro" id="IPR005477">
    <property type="entry name" value="Dxylulose-5-P_synthase"/>
</dbReference>
<sequence>MAENKADLYRLKLPEDLKKLSFAQCDDLCRQIRTLLIKTVSKNGGHLASNLGTVELTVALHRVFESPKDKIVWDVGHQAYTHKIVTGRLDKFATLRQEGGISGFCRPDESEHDAFISGHSSNSISAALGIAYAKKLQGDEHHAIAVLGDGAMSGGLSYEGLNNAGKSETNIIVILNYNEMSISRNVGSMAKYLSQMRTKSSYLKTKTAVERVLDVTPVVGQPVKKVVRSSKNAFKNMLLHSTFFEDMGFEFIGPLDGHNIEELEAGLRTAKAMHKPVFVHVNTVKGKGYAPAEANPGEFHGVGSFEISTGNPDVVSADSFSSVMGKELCRLARADKHICAITAAMKYGTGLQYFAKNFPERFFDVGIAEEHAVTFCGGLASSGMIPVFAVYSTFLQRSYDQIIHDLSIGGLHAVICVDRAGIVGSDGETHQGIFDISYLTSIPNVTVYSPSNYDELRLCLKKAVLEDKAISVVRYPRGREASNKVLDSAGTGHVHIKNGGNSLILTYGRMFDNVSAAVGKLGKDGLKCDVLKLVKIFPIEDEIVKIIKEYDKVYFFEEAYKFGSLSEKIAAECGNIEAFAIGDYVHHGETADLLDELGLSAEKIYRVMKERSSHAT</sequence>
<feature type="domain" description="Transketolase-like pyrimidine-binding" evidence="11">
    <location>
        <begin position="318"/>
        <end position="482"/>
    </location>
</feature>
<feature type="binding site" evidence="10">
    <location>
        <begin position="118"/>
        <end position="120"/>
    </location>
    <ligand>
        <name>thiamine diphosphate</name>
        <dbReference type="ChEBI" id="CHEBI:58937"/>
    </ligand>
</feature>
<keyword evidence="4 10" id="KW-0808">Transferase</keyword>
<feature type="binding site" evidence="10">
    <location>
        <position position="289"/>
    </location>
    <ligand>
        <name>thiamine diphosphate</name>
        <dbReference type="ChEBI" id="CHEBI:58937"/>
    </ligand>
</feature>
<dbReference type="SUPFAM" id="SSF52922">
    <property type="entry name" value="TK C-terminal domain-like"/>
    <property type="match status" value="1"/>
</dbReference>
<dbReference type="EC" id="2.2.1.7" evidence="10"/>
<dbReference type="STRING" id="246199.CUS_7820"/>
<evidence type="ECO:0000256" key="7">
    <source>
        <dbReference type="ARBA" id="ARBA00022977"/>
    </source>
</evidence>
<keyword evidence="7 10" id="KW-0784">Thiamine biosynthesis</keyword>
<dbReference type="GO" id="GO:0016114">
    <property type="term" value="P:terpenoid biosynthetic process"/>
    <property type="evidence" value="ECO:0007669"/>
    <property type="project" value="UniProtKB-UniRule"/>
</dbReference>
<comment type="cofactor">
    <cofactor evidence="10">
        <name>thiamine diphosphate</name>
        <dbReference type="ChEBI" id="CHEBI:58937"/>
    </cofactor>
    <text evidence="10">Binds 1 thiamine pyrophosphate per subunit.</text>
</comment>
<dbReference type="SUPFAM" id="SSF52518">
    <property type="entry name" value="Thiamin diphosphate-binding fold (THDP-binding)"/>
    <property type="match status" value="1"/>
</dbReference>
<dbReference type="InterPro" id="IPR005475">
    <property type="entry name" value="Transketolase-like_Pyr-bd"/>
</dbReference>
<dbReference type="InterPro" id="IPR009014">
    <property type="entry name" value="Transketo_C/PFOR_II"/>
</dbReference>
<name>E9SFM2_RUMAL</name>
<dbReference type="EMBL" id="ADKM02000122">
    <property type="protein sequence ID" value="EGC01904.1"/>
    <property type="molecule type" value="Genomic_DNA"/>
</dbReference>
<keyword evidence="6 10" id="KW-0460">Magnesium</keyword>
<evidence type="ECO:0000256" key="4">
    <source>
        <dbReference type="ARBA" id="ARBA00022679"/>
    </source>
</evidence>
<comment type="cofactor">
    <cofactor evidence="10">
        <name>Mg(2+)</name>
        <dbReference type="ChEBI" id="CHEBI:18420"/>
    </cofactor>
    <text evidence="10">Binds 1 Mg(2+) ion per subunit.</text>
</comment>
<dbReference type="GO" id="GO:0009228">
    <property type="term" value="P:thiamine biosynthetic process"/>
    <property type="evidence" value="ECO:0007669"/>
    <property type="project" value="UniProtKB-UniRule"/>
</dbReference>
<feature type="binding site" evidence="10">
    <location>
        <position position="149"/>
    </location>
    <ligand>
        <name>Mg(2+)</name>
        <dbReference type="ChEBI" id="CHEBI:18420"/>
    </ligand>
</feature>
<dbReference type="PANTHER" id="PTHR43322:SF5">
    <property type="entry name" value="1-DEOXY-D-XYLULOSE-5-PHOSPHATE SYNTHASE, CHLOROPLASTIC"/>
    <property type="match status" value="1"/>
</dbReference>
<evidence type="ECO:0000256" key="8">
    <source>
        <dbReference type="ARBA" id="ARBA00023052"/>
    </source>
</evidence>
<comment type="pathway">
    <text evidence="1 10">Metabolic intermediate biosynthesis; 1-deoxy-D-xylulose 5-phosphate biosynthesis; 1-deoxy-D-xylulose 5-phosphate from D-glyceraldehyde 3-phosphate and pyruvate: step 1/1.</text>
</comment>
<evidence type="ECO:0000256" key="2">
    <source>
        <dbReference type="ARBA" id="ARBA00011081"/>
    </source>
</evidence>
<comment type="catalytic activity">
    <reaction evidence="10">
        <text>D-glyceraldehyde 3-phosphate + pyruvate + H(+) = 1-deoxy-D-xylulose 5-phosphate + CO2</text>
        <dbReference type="Rhea" id="RHEA:12605"/>
        <dbReference type="ChEBI" id="CHEBI:15361"/>
        <dbReference type="ChEBI" id="CHEBI:15378"/>
        <dbReference type="ChEBI" id="CHEBI:16526"/>
        <dbReference type="ChEBI" id="CHEBI:57792"/>
        <dbReference type="ChEBI" id="CHEBI:59776"/>
        <dbReference type="EC" id="2.2.1.7"/>
    </reaction>
</comment>
<evidence type="ECO:0000256" key="5">
    <source>
        <dbReference type="ARBA" id="ARBA00022723"/>
    </source>
</evidence>
<evidence type="ECO:0000256" key="9">
    <source>
        <dbReference type="ARBA" id="ARBA00023229"/>
    </source>
</evidence>
<dbReference type="PANTHER" id="PTHR43322">
    <property type="entry name" value="1-D-DEOXYXYLULOSE 5-PHOSPHATE SYNTHASE-RELATED"/>
    <property type="match status" value="1"/>
</dbReference>
<keyword evidence="8 10" id="KW-0786">Thiamine pyrophosphate</keyword>
<evidence type="ECO:0000313" key="13">
    <source>
        <dbReference type="Proteomes" id="UP000004259"/>
    </source>
</evidence>
<dbReference type="GO" id="GO:0005829">
    <property type="term" value="C:cytosol"/>
    <property type="evidence" value="ECO:0007669"/>
    <property type="project" value="TreeGrafter"/>
</dbReference>
<dbReference type="GO" id="GO:0030976">
    <property type="term" value="F:thiamine pyrophosphate binding"/>
    <property type="evidence" value="ECO:0007669"/>
    <property type="project" value="UniProtKB-UniRule"/>
</dbReference>
<dbReference type="Gene3D" id="3.40.50.920">
    <property type="match status" value="1"/>
</dbReference>
<accession>E9SFM2</accession>
<comment type="subunit">
    <text evidence="3 10">Homodimer.</text>
</comment>
<feature type="binding site" evidence="10">
    <location>
        <begin position="150"/>
        <end position="151"/>
    </location>
    <ligand>
        <name>thiamine diphosphate</name>
        <dbReference type="ChEBI" id="CHEBI:58937"/>
    </ligand>
</feature>
<keyword evidence="9 10" id="KW-0414">Isoprene biosynthesis</keyword>
<dbReference type="GO" id="GO:0008661">
    <property type="term" value="F:1-deoxy-D-xylulose-5-phosphate synthase activity"/>
    <property type="evidence" value="ECO:0007669"/>
    <property type="project" value="UniProtKB-UniRule"/>
</dbReference>
<dbReference type="GO" id="GO:0019288">
    <property type="term" value="P:isopentenyl diphosphate biosynthetic process, methylerythritol 4-phosphate pathway"/>
    <property type="evidence" value="ECO:0007669"/>
    <property type="project" value="TreeGrafter"/>
</dbReference>
<proteinExistence type="inferred from homology"/>
<evidence type="ECO:0000256" key="6">
    <source>
        <dbReference type="ARBA" id="ARBA00022842"/>
    </source>
</evidence>
<feature type="binding site" evidence="10">
    <location>
        <position position="77"/>
    </location>
    <ligand>
        <name>thiamine diphosphate</name>
        <dbReference type="ChEBI" id="CHEBI:58937"/>
    </ligand>
</feature>
<feature type="binding site" evidence="10">
    <location>
        <position position="178"/>
    </location>
    <ligand>
        <name>thiamine diphosphate</name>
        <dbReference type="ChEBI" id="CHEBI:58937"/>
    </ligand>
</feature>
<dbReference type="CDD" id="cd02007">
    <property type="entry name" value="TPP_DXS"/>
    <property type="match status" value="1"/>
</dbReference>
<evidence type="ECO:0000256" key="10">
    <source>
        <dbReference type="HAMAP-Rule" id="MF_00315"/>
    </source>
</evidence>
<dbReference type="Gene3D" id="3.40.50.970">
    <property type="match status" value="2"/>
</dbReference>
<comment type="function">
    <text evidence="10">Catalyzes the acyloin condensation reaction between C atoms 2 and 3 of pyruvate and glyceraldehyde 3-phosphate to yield 1-deoxy-D-xylulose-5-phosphate (DXP).</text>
</comment>
<evidence type="ECO:0000256" key="1">
    <source>
        <dbReference type="ARBA" id="ARBA00004980"/>
    </source>
</evidence>
<dbReference type="SMART" id="SM00861">
    <property type="entry name" value="Transket_pyr"/>
    <property type="match status" value="1"/>
</dbReference>
<reference evidence="12 13" key="1">
    <citation type="submission" date="2011-02" db="EMBL/GenBank/DDBJ databases">
        <authorList>
            <person name="Nelson K.E."/>
            <person name="Sutton G."/>
            <person name="Torralba M."/>
            <person name="Durkin S."/>
            <person name="Harkins D."/>
            <person name="Montgomery R."/>
            <person name="Ziemer C."/>
            <person name="Klaassens E."/>
            <person name="Ocuiv P."/>
            <person name="Morrison M."/>
        </authorList>
    </citation>
    <scope>NUCLEOTIDE SEQUENCE [LARGE SCALE GENOMIC DNA]</scope>
    <source>
        <strain evidence="12 13">8</strain>
    </source>
</reference>
<dbReference type="RefSeq" id="WP_002852336.1">
    <property type="nucleotide sequence ID" value="NZ_ADKM02000122.1"/>
</dbReference>
<keyword evidence="13" id="KW-1185">Reference proteome</keyword>
<comment type="similarity">
    <text evidence="2 10">Belongs to the transketolase family. DXPS subfamily.</text>
</comment>
<dbReference type="UniPathway" id="UPA00064">
    <property type="reaction ID" value="UER00091"/>
</dbReference>
<dbReference type="eggNOG" id="COG1154">
    <property type="taxonomic scope" value="Bacteria"/>
</dbReference>
<comment type="caution">
    <text evidence="12">The sequence shown here is derived from an EMBL/GenBank/DDBJ whole genome shotgun (WGS) entry which is preliminary data.</text>
</comment>
<dbReference type="CDD" id="cd07033">
    <property type="entry name" value="TPP_PYR_DXS_TK_like"/>
    <property type="match status" value="1"/>
</dbReference>
<dbReference type="OrthoDB" id="9803371at2"/>
<dbReference type="InterPro" id="IPR049557">
    <property type="entry name" value="Transketolase_CS"/>
</dbReference>
<keyword evidence="5 10" id="KW-0479">Metal-binding</keyword>
<dbReference type="AlphaFoldDB" id="E9SFM2"/>
<dbReference type="Pfam" id="PF02779">
    <property type="entry name" value="Transket_pyr"/>
    <property type="match status" value="1"/>
</dbReference>
<dbReference type="HAMAP" id="MF_00315">
    <property type="entry name" value="DXP_synth"/>
    <property type="match status" value="1"/>
</dbReference>